<protein>
    <submittedName>
        <fullName evidence="2">Uncharacterized protein</fullName>
    </submittedName>
</protein>
<dbReference type="AlphaFoldDB" id="A0A4Y2H2Y2"/>
<name>A0A4Y2H2Y2_ARAVE</name>
<reference evidence="2 3" key="1">
    <citation type="journal article" date="2019" name="Sci. Rep.">
        <title>Orb-weaving spider Araneus ventricosus genome elucidates the spidroin gene catalogue.</title>
        <authorList>
            <person name="Kono N."/>
            <person name="Nakamura H."/>
            <person name="Ohtoshi R."/>
            <person name="Moran D.A.P."/>
            <person name="Shinohara A."/>
            <person name="Yoshida Y."/>
            <person name="Fujiwara M."/>
            <person name="Mori M."/>
            <person name="Tomita M."/>
            <person name="Arakawa K."/>
        </authorList>
    </citation>
    <scope>NUCLEOTIDE SEQUENCE [LARGE SCALE GENOMIC DNA]</scope>
</reference>
<keyword evidence="3" id="KW-1185">Reference proteome</keyword>
<dbReference type="PANTHER" id="PTHR10492:SF57">
    <property type="entry name" value="ATP-DEPENDENT DNA HELICASE"/>
    <property type="match status" value="1"/>
</dbReference>
<dbReference type="PANTHER" id="PTHR10492">
    <property type="match status" value="1"/>
</dbReference>
<proteinExistence type="predicted"/>
<accession>A0A4Y2H2Y2</accession>
<sequence length="225" mass="26126">MATTGLFTIDYGRNVAASAESDFFQQLVKFFMQMSLQDLYYNLRRNSIRTFNENFDETLQRRSARNEADKLRQARKRSDQLRQIVFILKLRHLLEQYIVPYNPWLIKKFNDDINVEVCAYVKSVKYLYKYVYEGLDAASVRLQSSNSLLNNDEFLTFLDGRYASAPEVMWRLNEISLSEKSHVGNHAVGRSLAKPTASGEKKSSDNATSKFDAFKRPEQCAEQQD</sequence>
<evidence type="ECO:0000313" key="2">
    <source>
        <dbReference type="EMBL" id="GBM60033.1"/>
    </source>
</evidence>
<evidence type="ECO:0000313" key="3">
    <source>
        <dbReference type="Proteomes" id="UP000499080"/>
    </source>
</evidence>
<evidence type="ECO:0000256" key="1">
    <source>
        <dbReference type="SAM" id="MobiDB-lite"/>
    </source>
</evidence>
<dbReference type="Proteomes" id="UP000499080">
    <property type="component" value="Unassembled WGS sequence"/>
</dbReference>
<gene>
    <name evidence="2" type="ORF">AVEN_147596_1</name>
</gene>
<feature type="region of interest" description="Disordered" evidence="1">
    <location>
        <begin position="188"/>
        <end position="225"/>
    </location>
</feature>
<organism evidence="2 3">
    <name type="scientific">Araneus ventricosus</name>
    <name type="common">Orbweaver spider</name>
    <name type="synonym">Epeira ventricosa</name>
    <dbReference type="NCBI Taxonomy" id="182803"/>
    <lineage>
        <taxon>Eukaryota</taxon>
        <taxon>Metazoa</taxon>
        <taxon>Ecdysozoa</taxon>
        <taxon>Arthropoda</taxon>
        <taxon>Chelicerata</taxon>
        <taxon>Arachnida</taxon>
        <taxon>Araneae</taxon>
        <taxon>Araneomorphae</taxon>
        <taxon>Entelegynae</taxon>
        <taxon>Araneoidea</taxon>
        <taxon>Araneidae</taxon>
        <taxon>Araneus</taxon>
    </lineage>
</organism>
<dbReference type="EMBL" id="BGPR01001712">
    <property type="protein sequence ID" value="GBM60033.1"/>
    <property type="molecule type" value="Genomic_DNA"/>
</dbReference>
<comment type="caution">
    <text evidence="2">The sequence shown here is derived from an EMBL/GenBank/DDBJ whole genome shotgun (WGS) entry which is preliminary data.</text>
</comment>